<evidence type="ECO:0000313" key="2">
    <source>
        <dbReference type="Proteomes" id="UP000235826"/>
    </source>
</evidence>
<dbReference type="RefSeq" id="WP_102754461.1">
    <property type="nucleotide sequence ID" value="NZ_CP025791.1"/>
</dbReference>
<dbReference type="AlphaFoldDB" id="A0A2K9PL76"/>
<reference evidence="1 2" key="1">
    <citation type="submission" date="2018-01" db="EMBL/GenBank/DDBJ databases">
        <title>Complete genome sequence of Flavivirga eckloniae ECD14 isolated from seaweed Ecklonia cava.</title>
        <authorList>
            <person name="Lee J.H."/>
            <person name="Baik K.S."/>
            <person name="Seong C.N."/>
        </authorList>
    </citation>
    <scope>NUCLEOTIDE SEQUENCE [LARGE SCALE GENOMIC DNA]</scope>
    <source>
        <strain evidence="1 2">ECD14</strain>
    </source>
</reference>
<dbReference type="Proteomes" id="UP000235826">
    <property type="component" value="Chromosome"/>
</dbReference>
<sequence length="193" mass="20601">MDTLKNNLKSTFLILLSTFIFTGCSDDDNPVVVIQEEVITTLTATLVPEGGGTTITFKSLDLDGKDGPNPPVITVSGDLLADTTYNGSMEILNETESPAEDVTEEIKTLDEEHQFFFQATNSLATFTYVDFDSDSKPLGLEFTLKTSATPGSGTITITLRHEPNKSASGVSDGDIANAGGETDVQAIFPIIVK</sequence>
<proteinExistence type="predicted"/>
<gene>
    <name evidence="1" type="ORF">C1H87_03355</name>
</gene>
<organism evidence="1 2">
    <name type="scientific">Flavivirga eckloniae</name>
    <dbReference type="NCBI Taxonomy" id="1803846"/>
    <lineage>
        <taxon>Bacteria</taxon>
        <taxon>Pseudomonadati</taxon>
        <taxon>Bacteroidota</taxon>
        <taxon>Flavobacteriia</taxon>
        <taxon>Flavobacteriales</taxon>
        <taxon>Flavobacteriaceae</taxon>
        <taxon>Flavivirga</taxon>
    </lineage>
</organism>
<dbReference type="KEGG" id="fek:C1H87_03355"/>
<evidence type="ECO:0000313" key="1">
    <source>
        <dbReference type="EMBL" id="AUP77802.1"/>
    </source>
</evidence>
<dbReference type="PROSITE" id="PS51257">
    <property type="entry name" value="PROKAR_LIPOPROTEIN"/>
    <property type="match status" value="1"/>
</dbReference>
<keyword evidence="2" id="KW-1185">Reference proteome</keyword>
<name>A0A2K9PL76_9FLAO</name>
<protein>
    <submittedName>
        <fullName evidence="1">Type 1 periplasmic binding fold superfamily protein</fullName>
    </submittedName>
</protein>
<dbReference type="EMBL" id="CP025791">
    <property type="protein sequence ID" value="AUP77802.1"/>
    <property type="molecule type" value="Genomic_DNA"/>
</dbReference>
<dbReference type="OrthoDB" id="713689at2"/>
<accession>A0A2K9PL76</accession>